<accession>A0A839GFK2</accession>
<reference evidence="1 2" key="1">
    <citation type="submission" date="2020-08" db="EMBL/GenBank/DDBJ databases">
        <title>Genomic Encyclopedia of Type Strains, Phase IV (KMG-IV): sequencing the most valuable type-strain genomes for metagenomic binning, comparative biology and taxonomic classification.</title>
        <authorList>
            <person name="Goeker M."/>
        </authorList>
    </citation>
    <scope>NUCLEOTIDE SEQUENCE [LARGE SCALE GENOMIC DNA]</scope>
    <source>
        <strain evidence="1 2">DSM 29854</strain>
    </source>
</reference>
<keyword evidence="2" id="KW-1185">Reference proteome</keyword>
<evidence type="ECO:0000313" key="1">
    <source>
        <dbReference type="EMBL" id="MBA9077672.1"/>
    </source>
</evidence>
<proteinExistence type="predicted"/>
<dbReference type="EMBL" id="JACJIQ010000008">
    <property type="protein sequence ID" value="MBA9077672.1"/>
    <property type="molecule type" value="Genomic_DNA"/>
</dbReference>
<comment type="caution">
    <text evidence="1">The sequence shown here is derived from an EMBL/GenBank/DDBJ whole genome shotgun (WGS) entry which is preliminary data.</text>
</comment>
<gene>
    <name evidence="1" type="ORF">FHS90_002390</name>
</gene>
<sequence length="146" mass="16925">MVISAMRRTHPYPSEEGNICHAWSICRMAMPLRCVVRQVSTSPSPPSKGEYQLGCGHRHRHRCSFRALPFHGKGFYLYEAPFLCNKTPLLGEVGVGSISWPPHYRPLPRPRSVRSTCERLRQRLLPRLKVIRQRSHKSVFPFRVCF</sequence>
<organism evidence="1 2">
    <name type="scientific">Rufibacter quisquiliarum</name>
    <dbReference type="NCBI Taxonomy" id="1549639"/>
    <lineage>
        <taxon>Bacteria</taxon>
        <taxon>Pseudomonadati</taxon>
        <taxon>Bacteroidota</taxon>
        <taxon>Cytophagia</taxon>
        <taxon>Cytophagales</taxon>
        <taxon>Hymenobacteraceae</taxon>
        <taxon>Rufibacter</taxon>
    </lineage>
</organism>
<protein>
    <submittedName>
        <fullName evidence="1">Uncharacterized protein</fullName>
    </submittedName>
</protein>
<dbReference type="Proteomes" id="UP000563094">
    <property type="component" value="Unassembled WGS sequence"/>
</dbReference>
<evidence type="ECO:0000313" key="2">
    <source>
        <dbReference type="Proteomes" id="UP000563094"/>
    </source>
</evidence>
<dbReference type="AlphaFoldDB" id="A0A839GFK2"/>
<name>A0A839GFK2_9BACT</name>